<reference evidence="1 2" key="1">
    <citation type="journal article" date="2010" name="Nature">
        <title>The Ectocarpus genome and the independent evolution of multicellularity in brown algae.</title>
        <authorList>
            <person name="Cock J.M."/>
            <person name="Sterck L."/>
            <person name="Rouze P."/>
            <person name="Scornet D."/>
            <person name="Allen A.E."/>
            <person name="Amoutzias G."/>
            <person name="Anthouard V."/>
            <person name="Artiguenave F."/>
            <person name="Aury J.M."/>
            <person name="Badger J.H."/>
            <person name="Beszteri B."/>
            <person name="Billiau K."/>
            <person name="Bonnet E."/>
            <person name="Bothwell J.H."/>
            <person name="Bowler C."/>
            <person name="Boyen C."/>
            <person name="Brownlee C."/>
            <person name="Carrano C.J."/>
            <person name="Charrier B."/>
            <person name="Cho G.Y."/>
            <person name="Coelho S.M."/>
            <person name="Collen J."/>
            <person name="Corre E."/>
            <person name="Da Silva C."/>
            <person name="Delage L."/>
            <person name="Delaroque N."/>
            <person name="Dittami S.M."/>
            <person name="Doulbeau S."/>
            <person name="Elias M."/>
            <person name="Farnham G."/>
            <person name="Gachon C.M."/>
            <person name="Gschloessl B."/>
            <person name="Heesch S."/>
            <person name="Jabbari K."/>
            <person name="Jubin C."/>
            <person name="Kawai H."/>
            <person name="Kimura K."/>
            <person name="Kloareg B."/>
            <person name="Kupper F.C."/>
            <person name="Lang D."/>
            <person name="Le Bail A."/>
            <person name="Leblanc C."/>
            <person name="Lerouge P."/>
            <person name="Lohr M."/>
            <person name="Lopez P.J."/>
            <person name="Martens C."/>
            <person name="Maumus F."/>
            <person name="Michel G."/>
            <person name="Miranda-Saavedra D."/>
            <person name="Morales J."/>
            <person name="Moreau H."/>
            <person name="Motomura T."/>
            <person name="Nagasato C."/>
            <person name="Napoli C.A."/>
            <person name="Nelson D.R."/>
            <person name="Nyvall-Collen P."/>
            <person name="Peters A.F."/>
            <person name="Pommier C."/>
            <person name="Potin P."/>
            <person name="Poulain J."/>
            <person name="Quesneville H."/>
            <person name="Read B."/>
            <person name="Rensing S.A."/>
            <person name="Ritter A."/>
            <person name="Rousvoal S."/>
            <person name="Samanta M."/>
            <person name="Samson G."/>
            <person name="Schroeder D.C."/>
            <person name="Segurens B."/>
            <person name="Strittmatter M."/>
            <person name="Tonon T."/>
            <person name="Tregear J.W."/>
            <person name="Valentin K."/>
            <person name="von Dassow P."/>
            <person name="Yamagishi T."/>
            <person name="Van de Peer Y."/>
            <person name="Wincker P."/>
        </authorList>
    </citation>
    <scope>NUCLEOTIDE SEQUENCE [LARGE SCALE GENOMIC DNA]</scope>
    <source>
        <strain evidence="2">Ec32 / CCAP1310/4</strain>
    </source>
</reference>
<name>D7G7X8_ECTSI</name>
<dbReference type="EMBL" id="FN649741">
    <property type="protein sequence ID" value="CBJ27853.1"/>
    <property type="molecule type" value="Genomic_DNA"/>
</dbReference>
<gene>
    <name evidence="1" type="ORF">Esi_0086_0016</name>
</gene>
<dbReference type="Proteomes" id="UP000002630">
    <property type="component" value="Linkage Group LG16"/>
</dbReference>
<dbReference type="OrthoDB" id="10579481at2759"/>
<dbReference type="InParanoid" id="D7G7X8"/>
<sequence>MYQTAKTSLVAQLKEAYEELKKIGYHLPRPVLLSTAGLDIDWHRRVLHSLGVGDSLPVHLSLATKVFRGQHTQATIKTWLEQLTTGVFQSIVPAVVPSDVYVAATVDQGLNVVNACKSLGIPTIPCLGHRIHSSVMWGIGVSGSVATQKNKKGRVLVGRCAACAGMFSHSCTNSDAFRLVQETMHAK</sequence>
<evidence type="ECO:0000313" key="2">
    <source>
        <dbReference type="Proteomes" id="UP000002630"/>
    </source>
</evidence>
<protein>
    <submittedName>
        <fullName evidence="1">Uncharacterized protein</fullName>
    </submittedName>
</protein>
<keyword evidence="2" id="KW-1185">Reference proteome</keyword>
<organism evidence="1 2">
    <name type="scientific">Ectocarpus siliculosus</name>
    <name type="common">Brown alga</name>
    <name type="synonym">Conferva siliculosa</name>
    <dbReference type="NCBI Taxonomy" id="2880"/>
    <lineage>
        <taxon>Eukaryota</taxon>
        <taxon>Sar</taxon>
        <taxon>Stramenopiles</taxon>
        <taxon>Ochrophyta</taxon>
        <taxon>PX clade</taxon>
        <taxon>Phaeophyceae</taxon>
        <taxon>Ectocarpales</taxon>
        <taxon>Ectocarpaceae</taxon>
        <taxon>Ectocarpus</taxon>
    </lineage>
</organism>
<evidence type="ECO:0000313" key="1">
    <source>
        <dbReference type="EMBL" id="CBJ27853.1"/>
    </source>
</evidence>
<dbReference type="EMBL" id="FN649096">
    <property type="protein sequence ID" value="CBJ27853.1"/>
    <property type="molecule type" value="Genomic_DNA"/>
</dbReference>
<dbReference type="AlphaFoldDB" id="D7G7X8"/>
<accession>D7G7X8</accession>
<proteinExistence type="predicted"/>